<reference evidence="2 3" key="1">
    <citation type="submission" date="2020-08" db="EMBL/GenBank/DDBJ databases">
        <title>Genomic Encyclopedia of Type Strains, Phase IV (KMG-IV): sequencing the most valuable type-strain genomes for metagenomic binning, comparative biology and taxonomic classification.</title>
        <authorList>
            <person name="Goeker M."/>
        </authorList>
    </citation>
    <scope>NUCLEOTIDE SEQUENCE [LARGE SCALE GENOMIC DNA]</scope>
    <source>
        <strain evidence="2 3">DSM 25481</strain>
    </source>
</reference>
<evidence type="ECO:0008006" key="4">
    <source>
        <dbReference type="Google" id="ProtNLM"/>
    </source>
</evidence>
<name>A0A7W6D0R7_9HYPH</name>
<organism evidence="2 3">
    <name type="scientific">Hansschlegelia beijingensis</name>
    <dbReference type="NCBI Taxonomy" id="1133344"/>
    <lineage>
        <taxon>Bacteria</taxon>
        <taxon>Pseudomonadati</taxon>
        <taxon>Pseudomonadota</taxon>
        <taxon>Alphaproteobacteria</taxon>
        <taxon>Hyphomicrobiales</taxon>
        <taxon>Methylopilaceae</taxon>
        <taxon>Hansschlegelia</taxon>
    </lineage>
</organism>
<sequence>MRRFVTGCSFAAGLALSVVMAAPASAAPTAVDLVFYAPFLKKVENGSELSYRYVRKADGKDLAPSFEDEVKLTVGPKGAEESIRIDLFTGARGRALENLARSGNPLVVALFEADVREMQKISGGSPYYLRNRIMEAIKANPPIEPTKIEYDGRTIDALTVKLEPFAKDQHRAQLKGFADRTYELTFADEVPGGLYALKSVTPKPDRTGPLLVEELTLQSAKATQTTEGAKQ</sequence>
<keyword evidence="3" id="KW-1185">Reference proteome</keyword>
<dbReference type="RefSeq" id="WP_183394048.1">
    <property type="nucleotide sequence ID" value="NZ_JACIDR010000001.1"/>
</dbReference>
<gene>
    <name evidence="2" type="ORF">GGR24_000888</name>
</gene>
<accession>A0A7W6D0R7</accession>
<feature type="signal peptide" evidence="1">
    <location>
        <begin position="1"/>
        <end position="26"/>
    </location>
</feature>
<evidence type="ECO:0000313" key="3">
    <source>
        <dbReference type="Proteomes" id="UP000528964"/>
    </source>
</evidence>
<proteinExistence type="predicted"/>
<comment type="caution">
    <text evidence="2">The sequence shown here is derived from an EMBL/GenBank/DDBJ whole genome shotgun (WGS) entry which is preliminary data.</text>
</comment>
<dbReference type="Proteomes" id="UP000528964">
    <property type="component" value="Unassembled WGS sequence"/>
</dbReference>
<dbReference type="AlphaFoldDB" id="A0A7W6D0R7"/>
<feature type="chain" id="PRO_5030945175" description="DUF3108 domain-containing protein" evidence="1">
    <location>
        <begin position="27"/>
        <end position="231"/>
    </location>
</feature>
<keyword evidence="1" id="KW-0732">Signal</keyword>
<evidence type="ECO:0000313" key="2">
    <source>
        <dbReference type="EMBL" id="MBB3972255.1"/>
    </source>
</evidence>
<dbReference type="EMBL" id="JACIDR010000001">
    <property type="protein sequence ID" value="MBB3972255.1"/>
    <property type="molecule type" value="Genomic_DNA"/>
</dbReference>
<protein>
    <recommendedName>
        <fullName evidence="4">DUF3108 domain-containing protein</fullName>
    </recommendedName>
</protein>
<evidence type="ECO:0000256" key="1">
    <source>
        <dbReference type="SAM" id="SignalP"/>
    </source>
</evidence>